<accession>A0A1Z2L183</accession>
<reference evidence="1 2" key="1">
    <citation type="submission" date="2017-06" db="EMBL/GenBank/DDBJ databases">
        <title>Streptomyces albireticuli Genome sequencing and assembly.</title>
        <authorList>
            <person name="Wang Y."/>
            <person name="Du B."/>
            <person name="Ding Y."/>
            <person name="Liu H."/>
            <person name="Hou Q."/>
            <person name="Liu K."/>
            <person name="Yao L."/>
            <person name="Wang C."/>
        </authorList>
    </citation>
    <scope>NUCLEOTIDE SEQUENCE [LARGE SCALE GENOMIC DNA]</scope>
    <source>
        <strain evidence="1 2">MDJK11</strain>
    </source>
</reference>
<sequence>MRQHPLPSVVSQLPVDQGREAVAEMQLGGGLTA</sequence>
<dbReference type="KEGG" id="salj:SMD11_2414"/>
<organism evidence="1 2">
    <name type="scientific">Streptomyces albireticuli</name>
    <dbReference type="NCBI Taxonomy" id="1940"/>
    <lineage>
        <taxon>Bacteria</taxon>
        <taxon>Bacillati</taxon>
        <taxon>Actinomycetota</taxon>
        <taxon>Actinomycetes</taxon>
        <taxon>Kitasatosporales</taxon>
        <taxon>Streptomycetaceae</taxon>
        <taxon>Streptomyces</taxon>
    </lineage>
</organism>
<dbReference type="AlphaFoldDB" id="A0A1Z2L183"/>
<evidence type="ECO:0000313" key="2">
    <source>
        <dbReference type="Proteomes" id="UP000195755"/>
    </source>
</evidence>
<gene>
    <name evidence="1" type="ORF">SMD11_2414</name>
</gene>
<evidence type="ECO:0000313" key="1">
    <source>
        <dbReference type="EMBL" id="ARZ68063.1"/>
    </source>
</evidence>
<dbReference type="EMBL" id="CP021744">
    <property type="protein sequence ID" value="ARZ68063.1"/>
    <property type="molecule type" value="Genomic_DNA"/>
</dbReference>
<dbReference type="Proteomes" id="UP000195755">
    <property type="component" value="Chromosome"/>
</dbReference>
<protein>
    <submittedName>
        <fullName evidence="1">Uncharacterized protein</fullName>
    </submittedName>
</protein>
<name>A0A1Z2L183_9ACTN</name>
<proteinExistence type="predicted"/>